<reference evidence="1" key="1">
    <citation type="submission" date="2013-12" db="EMBL/GenBank/DDBJ databases">
        <title>A Varibaculum cambriense genome reconstructed from a premature infant gut community with otherwise low bacterial novelty that shifts toward anaerobic metabolism during the third week of life.</title>
        <authorList>
            <person name="Brown C.T."/>
            <person name="Sharon I."/>
            <person name="Thomas B.C."/>
            <person name="Castelle C.J."/>
            <person name="Morowitz M.J."/>
            <person name="Banfield J.F."/>
        </authorList>
    </citation>
    <scope>NUCLEOTIDE SEQUENCE</scope>
</reference>
<dbReference type="EMBL" id="AZMM01015894">
    <property type="protein sequence ID" value="ETJ29578.1"/>
    <property type="molecule type" value="Genomic_DNA"/>
</dbReference>
<gene>
    <name evidence="1" type="ORF">Q604_UNBC15894G0001</name>
</gene>
<evidence type="ECO:0000313" key="1">
    <source>
        <dbReference type="EMBL" id="ETJ29578.1"/>
    </source>
</evidence>
<organism evidence="1">
    <name type="scientific">human gut metagenome</name>
    <dbReference type="NCBI Taxonomy" id="408170"/>
    <lineage>
        <taxon>unclassified sequences</taxon>
        <taxon>metagenomes</taxon>
        <taxon>organismal metagenomes</taxon>
    </lineage>
</organism>
<dbReference type="AlphaFoldDB" id="W1XGV5"/>
<name>W1XGV5_9ZZZZ</name>
<comment type="caution">
    <text evidence="1">The sequence shown here is derived from an EMBL/GenBank/DDBJ whole genome shotgun (WGS) entry which is preliminary data.</text>
</comment>
<feature type="non-terminal residue" evidence="1">
    <location>
        <position position="22"/>
    </location>
</feature>
<protein>
    <submittedName>
        <fullName evidence="1">Uncharacterized protein</fullName>
    </submittedName>
</protein>
<proteinExistence type="predicted"/>
<sequence length="22" mass="2546">MGFFDFLKPRSKENIESCWPGG</sequence>
<accession>W1XGV5</accession>